<dbReference type="AlphaFoldDB" id="A0A2V1JTQ3"/>
<evidence type="ECO:0000256" key="2">
    <source>
        <dbReference type="SAM" id="Phobius"/>
    </source>
</evidence>
<accession>A0A2V1JTQ3</accession>
<organism evidence="3 4">
    <name type="scientific">Eubacterium ramulus</name>
    <dbReference type="NCBI Taxonomy" id="39490"/>
    <lineage>
        <taxon>Bacteria</taxon>
        <taxon>Bacillati</taxon>
        <taxon>Bacillota</taxon>
        <taxon>Clostridia</taxon>
        <taxon>Eubacteriales</taxon>
        <taxon>Eubacteriaceae</taxon>
        <taxon>Eubacterium</taxon>
    </lineage>
</organism>
<evidence type="ECO:0000313" key="4">
    <source>
        <dbReference type="Proteomes" id="UP000245288"/>
    </source>
</evidence>
<evidence type="ECO:0008006" key="5">
    <source>
        <dbReference type="Google" id="ProtNLM"/>
    </source>
</evidence>
<name>A0A2V1JTQ3_EUBRA</name>
<dbReference type="EMBL" id="JRFU01000028">
    <property type="protein sequence ID" value="PWE87586.1"/>
    <property type="molecule type" value="Genomic_DNA"/>
</dbReference>
<sequence length="440" mass="48541">MESVSMKKMWDSIWKHKKIIIIFVLLCFVAGAGLGVKKAKSASSASEVQKIEDYKSGLDKYAEVMKNIEANISTTQDQIDALQSYCDSSIYMKLDALKVNVASVQYRITVNGTDNTQVSSSGVSEKVTDIINELTAYVKNGEWKAAVEEKLTDVPVEYLPEVVGSNSTGNIFTLTVMHYDADQAAKISKVIDEQIQKYAASTLKENGDFSFSVISSNVSAKAIPEVQSAQNSYLTSLKNYKDSLSDLQKDQLSQQISEKGYIKDYKPDSMDAPTAKKVLVQYAALGIIAGLVISCALLALLYVLSDKLKGKENIKAAGITVLGNYSAKEGYRPALEREMIDFDLIRKEHSVEQVFFGMLSDAEIVQKAVQEYQAAMEKKSLAVEVGSNIENDSEMMKRFVEIGNCILFVEVGKTTYTQIKAYLEICKKFNVSVLGCVVVE</sequence>
<reference evidence="3 4" key="1">
    <citation type="submission" date="2014-09" db="EMBL/GenBank/DDBJ databases">
        <title>Butyrate-producing bacteria isolated from human gut.</title>
        <authorList>
            <person name="Zhang Q."/>
            <person name="Zhao L."/>
        </authorList>
    </citation>
    <scope>NUCLEOTIDE SEQUENCE [LARGE SCALE GENOMIC DNA]</scope>
    <source>
        <strain evidence="3 4">21</strain>
    </source>
</reference>
<feature type="coiled-coil region" evidence="1">
    <location>
        <begin position="51"/>
        <end position="85"/>
    </location>
</feature>
<keyword evidence="2" id="KW-0812">Transmembrane</keyword>
<gene>
    <name evidence="3" type="ORF">LG34_02850</name>
</gene>
<keyword evidence="2" id="KW-0472">Membrane</keyword>
<feature type="transmembrane region" description="Helical" evidence="2">
    <location>
        <begin position="279"/>
        <end position="304"/>
    </location>
</feature>
<keyword evidence="1" id="KW-0175">Coiled coil</keyword>
<dbReference type="Proteomes" id="UP000245288">
    <property type="component" value="Unassembled WGS sequence"/>
</dbReference>
<evidence type="ECO:0000256" key="1">
    <source>
        <dbReference type="SAM" id="Coils"/>
    </source>
</evidence>
<evidence type="ECO:0000313" key="3">
    <source>
        <dbReference type="EMBL" id="PWE87586.1"/>
    </source>
</evidence>
<keyword evidence="2" id="KW-1133">Transmembrane helix</keyword>
<protein>
    <recommendedName>
        <fullName evidence="5">Capsular polysaccharide biosynthesis protein</fullName>
    </recommendedName>
</protein>
<proteinExistence type="predicted"/>
<keyword evidence="4" id="KW-1185">Reference proteome</keyword>
<comment type="caution">
    <text evidence="3">The sequence shown here is derived from an EMBL/GenBank/DDBJ whole genome shotgun (WGS) entry which is preliminary data.</text>
</comment>